<evidence type="ECO:0000313" key="2">
    <source>
        <dbReference type="EMBL" id="CAD2221929.1"/>
    </source>
</evidence>
<feature type="region of interest" description="Disordered" evidence="1">
    <location>
        <begin position="1"/>
        <end position="23"/>
    </location>
</feature>
<feature type="region of interest" description="Disordered" evidence="1">
    <location>
        <begin position="37"/>
        <end position="66"/>
    </location>
</feature>
<reference evidence="2 3" key="1">
    <citation type="submission" date="2020-08" db="EMBL/GenBank/DDBJ databases">
        <authorList>
            <person name="Newling K."/>
            <person name="Davey J."/>
            <person name="Forrester S."/>
        </authorList>
    </citation>
    <scope>NUCLEOTIDE SEQUENCE [LARGE SCALE GENOMIC DNA]</scope>
    <source>
        <strain evidence="3">Crithidia deanei Carvalho (ATCC PRA-265)</strain>
    </source>
</reference>
<organism evidence="2 3">
    <name type="scientific">Angomonas deanei</name>
    <dbReference type="NCBI Taxonomy" id="59799"/>
    <lineage>
        <taxon>Eukaryota</taxon>
        <taxon>Discoba</taxon>
        <taxon>Euglenozoa</taxon>
        <taxon>Kinetoplastea</taxon>
        <taxon>Metakinetoplastina</taxon>
        <taxon>Trypanosomatida</taxon>
        <taxon>Trypanosomatidae</taxon>
        <taxon>Strigomonadinae</taxon>
        <taxon>Angomonas</taxon>
    </lineage>
</organism>
<dbReference type="VEuPathDB" id="TriTrypDB:ADEAN_000946800"/>
<keyword evidence="3" id="KW-1185">Reference proteome</keyword>
<feature type="compositionally biased region" description="Basic and acidic residues" evidence="1">
    <location>
        <begin position="40"/>
        <end position="52"/>
    </location>
</feature>
<evidence type="ECO:0000256" key="1">
    <source>
        <dbReference type="SAM" id="MobiDB-lite"/>
    </source>
</evidence>
<accession>A0A7G2CRC1</accession>
<protein>
    <submittedName>
        <fullName evidence="2">Uncharacterized protein</fullName>
    </submittedName>
</protein>
<gene>
    <name evidence="2" type="ORF">ADEAN_000946800</name>
</gene>
<evidence type="ECO:0000313" key="3">
    <source>
        <dbReference type="Proteomes" id="UP000515908"/>
    </source>
</evidence>
<dbReference type="Proteomes" id="UP000515908">
    <property type="component" value="Chromosome 23"/>
</dbReference>
<dbReference type="EMBL" id="LR877167">
    <property type="protein sequence ID" value="CAD2221929.1"/>
    <property type="molecule type" value="Genomic_DNA"/>
</dbReference>
<name>A0A7G2CRC1_9TRYP</name>
<sequence>MQTPGTSGDDSHPNNHNHHNNNNWSCCGVEESLLRSLSGSEDRRSHDGRESAAIDPSPSSDTPFSLRPLPSSVLQVSTTAWVYRCTPVEVQSSAVKGEGDPLLFLFFVTKEKR</sequence>
<proteinExistence type="predicted"/>
<dbReference type="AlphaFoldDB" id="A0A7G2CRC1"/>